<keyword evidence="1" id="KW-1133">Transmembrane helix</keyword>
<dbReference type="SUPFAM" id="SSF56059">
    <property type="entry name" value="Glutathione synthetase ATP-binding domain-like"/>
    <property type="match status" value="1"/>
</dbReference>
<gene>
    <name evidence="2" type="ORF">L0U89_02855</name>
</gene>
<name>A0ABS9BPN8_9BACT</name>
<dbReference type="Proteomes" id="UP001201449">
    <property type="component" value="Unassembled WGS sequence"/>
</dbReference>
<keyword evidence="1" id="KW-0472">Membrane</keyword>
<comment type="caution">
    <text evidence="2">The sequence shown here is derived from an EMBL/GenBank/DDBJ whole genome shotgun (WGS) entry which is preliminary data.</text>
</comment>
<evidence type="ECO:0000256" key="1">
    <source>
        <dbReference type="SAM" id="Phobius"/>
    </source>
</evidence>
<proteinExistence type="predicted"/>
<accession>A0ABS9BPN8</accession>
<protein>
    <recommendedName>
        <fullName evidence="4">ATP-grasp domain-containing protein</fullName>
    </recommendedName>
</protein>
<evidence type="ECO:0000313" key="2">
    <source>
        <dbReference type="EMBL" id="MCF1749996.1"/>
    </source>
</evidence>
<keyword evidence="1" id="KW-0812">Transmembrane</keyword>
<evidence type="ECO:0008006" key="4">
    <source>
        <dbReference type="Google" id="ProtNLM"/>
    </source>
</evidence>
<organism evidence="2 3">
    <name type="scientific">Mariniradius sediminis</name>
    <dbReference type="NCBI Taxonomy" id="2909237"/>
    <lineage>
        <taxon>Bacteria</taxon>
        <taxon>Pseudomonadati</taxon>
        <taxon>Bacteroidota</taxon>
        <taxon>Cytophagia</taxon>
        <taxon>Cytophagales</taxon>
        <taxon>Cyclobacteriaceae</taxon>
        <taxon>Mariniradius</taxon>
    </lineage>
</organism>
<sequence>MQRLVDHATLSRPKWLSLDDPTQLTNRFEFWPSWTIFLPMALMMLILSVRARSLTFFRWANPGIENGGLFGYSKSAISDSFPRVNVPKSLLVAYRGNEVEISETLRGSGIDFPLFLKPNQGERGRGVCKVEDHAGLRRYFSEASHGDYLIQEEIPEGIEFGVFCIKDPKTPRVRISSLTIKVPLRVVGDGFSSIGQLAAIHPRVSRYRHEVKTANDRYIPGHGEVVRLSRIGNHCRGATFLDCSPWIDRNLEDVFSAICKNAEGFFYGRLDVIVPEWESLWEKDAIRIIEVNGSNSEPIHIYSPGFSYWSALGVIWNHLDEMATIARKNYQTTDTAYNWRTFLKNHLNYRKTSRKNVG</sequence>
<dbReference type="EMBL" id="JAKEVZ010000002">
    <property type="protein sequence ID" value="MCF1749996.1"/>
    <property type="molecule type" value="Genomic_DNA"/>
</dbReference>
<feature type="transmembrane region" description="Helical" evidence="1">
    <location>
        <begin position="30"/>
        <end position="49"/>
    </location>
</feature>
<dbReference type="RefSeq" id="WP_234860139.1">
    <property type="nucleotide sequence ID" value="NZ_JAKEVZ010000002.1"/>
</dbReference>
<dbReference type="Gene3D" id="3.30.470.20">
    <property type="entry name" value="ATP-grasp fold, B domain"/>
    <property type="match status" value="1"/>
</dbReference>
<keyword evidence="3" id="KW-1185">Reference proteome</keyword>
<evidence type="ECO:0000313" key="3">
    <source>
        <dbReference type="Proteomes" id="UP001201449"/>
    </source>
</evidence>
<reference evidence="2 3" key="1">
    <citation type="submission" date="2022-01" db="EMBL/GenBank/DDBJ databases">
        <title>Mariniradius saccharolyticus sp. nov., isolated from sediment of a river.</title>
        <authorList>
            <person name="Liu H."/>
        </authorList>
    </citation>
    <scope>NUCLEOTIDE SEQUENCE [LARGE SCALE GENOMIC DNA]</scope>
    <source>
        <strain evidence="2 3">RY-2</strain>
    </source>
</reference>